<dbReference type="Proteomes" id="UP000218824">
    <property type="component" value="Chromosome"/>
</dbReference>
<organism evidence="2 3">
    <name type="scientific">Lysobacter enzymogenes</name>
    <dbReference type="NCBI Taxonomy" id="69"/>
    <lineage>
        <taxon>Bacteria</taxon>
        <taxon>Pseudomonadati</taxon>
        <taxon>Pseudomonadota</taxon>
        <taxon>Gammaproteobacteria</taxon>
        <taxon>Lysobacterales</taxon>
        <taxon>Lysobacteraceae</taxon>
        <taxon>Lysobacter</taxon>
    </lineage>
</organism>
<dbReference type="KEGG" id="lem:LEN_0361"/>
<dbReference type="AlphaFoldDB" id="A0AAU9ADG1"/>
<feature type="chain" id="PRO_5043829549" evidence="1">
    <location>
        <begin position="30"/>
        <end position="57"/>
    </location>
</feature>
<dbReference type="RefSeq" id="WP_172437112.1">
    <property type="nucleotide sequence ID" value="NZ_AP014940.1"/>
</dbReference>
<evidence type="ECO:0000313" key="3">
    <source>
        <dbReference type="Proteomes" id="UP000218824"/>
    </source>
</evidence>
<feature type="signal peptide" evidence="1">
    <location>
        <begin position="1"/>
        <end position="29"/>
    </location>
</feature>
<evidence type="ECO:0000313" key="2">
    <source>
        <dbReference type="EMBL" id="BAV95848.1"/>
    </source>
</evidence>
<sequence>MKTFRSKRFKALALVALFAAGIGFGAAQADTKYAEGCAPKSGCQFGGTRFACCQDDS</sequence>
<dbReference type="GeneID" id="83066749"/>
<evidence type="ECO:0000256" key="1">
    <source>
        <dbReference type="SAM" id="SignalP"/>
    </source>
</evidence>
<proteinExistence type="predicted"/>
<keyword evidence="1" id="KW-0732">Signal</keyword>
<reference evidence="2 3" key="1">
    <citation type="journal article" date="2017" name="DNA Res.">
        <title>Complete genome sequence and expression profile of the commercial lytic enzyme producer Lysobacter enzymogenes M497-1.</title>
        <authorList>
            <person name="Takami H."/>
            <person name="Toyoda A."/>
            <person name="Uchiyama I."/>
            <person name="Itoh T."/>
            <person name="Takaki Y."/>
            <person name="Arai W."/>
            <person name="Nishi S."/>
            <person name="Kawai M."/>
            <person name="Shinya K."/>
            <person name="Ikeda H."/>
        </authorList>
    </citation>
    <scope>NUCLEOTIDE SEQUENCE [LARGE SCALE GENOMIC DNA]</scope>
    <source>
        <strain evidence="2 3">M497-1</strain>
    </source>
</reference>
<gene>
    <name evidence="2" type="ORF">LEN_0361</name>
</gene>
<dbReference type="EMBL" id="AP014940">
    <property type="protein sequence ID" value="BAV95848.1"/>
    <property type="molecule type" value="Genomic_DNA"/>
</dbReference>
<protein>
    <submittedName>
        <fullName evidence="2">Uncharacterized protein</fullName>
    </submittedName>
</protein>
<accession>A0AAU9ADG1</accession>
<name>A0AAU9ADG1_LYSEN</name>